<evidence type="ECO:0000256" key="5">
    <source>
        <dbReference type="SAM" id="Phobius"/>
    </source>
</evidence>
<keyword evidence="7" id="KW-1185">Reference proteome</keyword>
<evidence type="ECO:0000256" key="1">
    <source>
        <dbReference type="ARBA" id="ARBA00004141"/>
    </source>
</evidence>
<gene>
    <name evidence="6" type="ORF">DVR12_26865</name>
</gene>
<feature type="transmembrane region" description="Helical" evidence="5">
    <location>
        <begin position="105"/>
        <end position="123"/>
    </location>
</feature>
<sequence>METPNVYLNKKPSSKGAFITGWVISGLCILFLLFDAIMKIILNHYSVEGSVQLGWPAEHIQGLGITLLIATILYAIPRTAVLGGVLICCYLGGAVAIMVRVNAPFYFPIIMGILIWVSLYLRIPAIKSIFPFVKN</sequence>
<comment type="caution">
    <text evidence="6">The sequence shown here is derived from an EMBL/GenBank/DDBJ whole genome shotgun (WGS) entry which is preliminary data.</text>
</comment>
<protein>
    <submittedName>
        <fullName evidence="6">DoxX family protein</fullName>
    </submittedName>
</protein>
<dbReference type="InterPro" id="IPR032808">
    <property type="entry name" value="DoxX"/>
</dbReference>
<feature type="transmembrane region" description="Helical" evidence="5">
    <location>
        <begin position="53"/>
        <end position="74"/>
    </location>
</feature>
<accession>A0A3E1Y2E6</accession>
<keyword evidence="2 5" id="KW-0812">Transmembrane</keyword>
<evidence type="ECO:0000313" key="6">
    <source>
        <dbReference type="EMBL" id="RFS18823.1"/>
    </source>
</evidence>
<proteinExistence type="predicted"/>
<evidence type="ECO:0000256" key="3">
    <source>
        <dbReference type="ARBA" id="ARBA00022989"/>
    </source>
</evidence>
<dbReference type="GO" id="GO:0016020">
    <property type="term" value="C:membrane"/>
    <property type="evidence" value="ECO:0007669"/>
    <property type="project" value="UniProtKB-SubCell"/>
</dbReference>
<feature type="transmembrane region" description="Helical" evidence="5">
    <location>
        <begin position="21"/>
        <end position="41"/>
    </location>
</feature>
<dbReference type="RefSeq" id="WP_116978907.1">
    <property type="nucleotide sequence ID" value="NZ_QPMM01000019.1"/>
</dbReference>
<dbReference type="Proteomes" id="UP000260644">
    <property type="component" value="Unassembled WGS sequence"/>
</dbReference>
<comment type="subcellular location">
    <subcellularLocation>
        <location evidence="1">Membrane</location>
        <topology evidence="1">Multi-pass membrane protein</topology>
    </subcellularLocation>
</comment>
<reference evidence="6 7" key="1">
    <citation type="submission" date="2018-07" db="EMBL/GenBank/DDBJ databases">
        <title>Chitinophaga K2CV101002-2 sp. nov., isolated from a monsoon evergreen broad-leaved forest soil.</title>
        <authorList>
            <person name="Lv Y."/>
        </authorList>
    </citation>
    <scope>NUCLEOTIDE SEQUENCE [LARGE SCALE GENOMIC DNA]</scope>
    <source>
        <strain evidence="6 7">GDMCC 1.1288</strain>
    </source>
</reference>
<evidence type="ECO:0000313" key="7">
    <source>
        <dbReference type="Proteomes" id="UP000260644"/>
    </source>
</evidence>
<dbReference type="EMBL" id="QPMM01000019">
    <property type="protein sequence ID" value="RFS18823.1"/>
    <property type="molecule type" value="Genomic_DNA"/>
</dbReference>
<name>A0A3E1Y2E6_9BACT</name>
<evidence type="ECO:0000256" key="2">
    <source>
        <dbReference type="ARBA" id="ARBA00022692"/>
    </source>
</evidence>
<dbReference type="Pfam" id="PF13564">
    <property type="entry name" value="DoxX_2"/>
    <property type="match status" value="1"/>
</dbReference>
<feature type="transmembrane region" description="Helical" evidence="5">
    <location>
        <begin position="81"/>
        <end position="99"/>
    </location>
</feature>
<evidence type="ECO:0000256" key="4">
    <source>
        <dbReference type="ARBA" id="ARBA00023136"/>
    </source>
</evidence>
<keyword evidence="3 5" id="KW-1133">Transmembrane helix</keyword>
<dbReference type="AlphaFoldDB" id="A0A3E1Y2E6"/>
<dbReference type="OrthoDB" id="9811373at2"/>
<keyword evidence="4 5" id="KW-0472">Membrane</keyword>
<organism evidence="6 7">
    <name type="scientific">Chitinophaga silvatica</name>
    <dbReference type="NCBI Taxonomy" id="2282649"/>
    <lineage>
        <taxon>Bacteria</taxon>
        <taxon>Pseudomonadati</taxon>
        <taxon>Bacteroidota</taxon>
        <taxon>Chitinophagia</taxon>
        <taxon>Chitinophagales</taxon>
        <taxon>Chitinophagaceae</taxon>
        <taxon>Chitinophaga</taxon>
    </lineage>
</organism>